<sequence length="214" mass="23942">MAATETRLLLLGSVMIFEPVNGYQIRRELVSWNVEEWAHVNPGSIYSGLTTLARRGELERHDLVDGTRPVAVYTTTPTGREAFGRMWREAVETVDLLSPLGFHTAIALMALVPREEVADALAARLSALDVGVLRQVETQGSMEHSPPHVRAMADLWMGLAQTEREWIVTTLRRVRAGELDLLGEEPTWAPRADDPGWEMARDRARYVEMIAARG</sequence>
<keyword evidence="3" id="KW-1185">Reference proteome</keyword>
<accession>A0ABS2CT71</accession>
<evidence type="ECO:0000259" key="1">
    <source>
        <dbReference type="Pfam" id="PF03551"/>
    </source>
</evidence>
<dbReference type="Gene3D" id="1.10.10.10">
    <property type="entry name" value="Winged helix-like DNA-binding domain superfamily/Winged helix DNA-binding domain"/>
    <property type="match status" value="1"/>
</dbReference>
<dbReference type="Proteomes" id="UP001430172">
    <property type="component" value="Unassembled WGS sequence"/>
</dbReference>
<gene>
    <name evidence="2" type="ORF">JQN70_18075</name>
</gene>
<reference evidence="2" key="1">
    <citation type="submission" date="2021-02" db="EMBL/GenBank/DDBJ databases">
        <title>Phycicoccus sp. MQZ13P-5T, whole genome shotgun sequence.</title>
        <authorList>
            <person name="Tuo L."/>
        </authorList>
    </citation>
    <scope>NUCLEOTIDE SEQUENCE</scope>
    <source>
        <strain evidence="2">MQZ13P-5</strain>
    </source>
</reference>
<feature type="domain" description="Transcription regulator PadR N-terminal" evidence="1">
    <location>
        <begin position="14"/>
        <end position="83"/>
    </location>
</feature>
<evidence type="ECO:0000313" key="2">
    <source>
        <dbReference type="EMBL" id="MBM6402309.1"/>
    </source>
</evidence>
<comment type="caution">
    <text evidence="2">The sequence shown here is derived from an EMBL/GenBank/DDBJ whole genome shotgun (WGS) entry which is preliminary data.</text>
</comment>
<dbReference type="Pfam" id="PF03551">
    <property type="entry name" value="PadR"/>
    <property type="match status" value="1"/>
</dbReference>
<dbReference type="EMBL" id="JAFDVD010000024">
    <property type="protein sequence ID" value="MBM6402309.1"/>
    <property type="molecule type" value="Genomic_DNA"/>
</dbReference>
<organism evidence="2 3">
    <name type="scientific">Phycicoccus sonneratiae</name>
    <dbReference type="NCBI Taxonomy" id="2807628"/>
    <lineage>
        <taxon>Bacteria</taxon>
        <taxon>Bacillati</taxon>
        <taxon>Actinomycetota</taxon>
        <taxon>Actinomycetes</taxon>
        <taxon>Micrococcales</taxon>
        <taxon>Intrasporangiaceae</taxon>
        <taxon>Phycicoccus</taxon>
    </lineage>
</organism>
<proteinExistence type="predicted"/>
<name>A0ABS2CT71_9MICO</name>
<dbReference type="InterPro" id="IPR036388">
    <property type="entry name" value="WH-like_DNA-bd_sf"/>
</dbReference>
<dbReference type="InterPro" id="IPR005149">
    <property type="entry name" value="Tscrpt_reg_PadR_N"/>
</dbReference>
<dbReference type="InterPro" id="IPR036390">
    <property type="entry name" value="WH_DNA-bd_sf"/>
</dbReference>
<evidence type="ECO:0000313" key="3">
    <source>
        <dbReference type="Proteomes" id="UP001430172"/>
    </source>
</evidence>
<dbReference type="SUPFAM" id="SSF46785">
    <property type="entry name" value="Winged helix' DNA-binding domain"/>
    <property type="match status" value="1"/>
</dbReference>
<dbReference type="RefSeq" id="WP_204132780.1">
    <property type="nucleotide sequence ID" value="NZ_JAFDVD010000024.1"/>
</dbReference>
<protein>
    <submittedName>
        <fullName evidence="2">PadR family transcriptional regulator</fullName>
    </submittedName>
</protein>